<reference evidence="1" key="1">
    <citation type="submission" date="2023-03" db="EMBL/GenBank/DDBJ databases">
        <title>a new species belonging to Providencia genus.</title>
        <authorList>
            <person name="Yang W."/>
            <person name="Hu F."/>
            <person name="Shen S."/>
            <person name="Ding L."/>
            <person name="Yin D."/>
        </authorList>
    </citation>
    <scope>NUCLEOTIDE SEQUENCE</scope>
    <source>
        <strain evidence="1">CRE-3FA-0001</strain>
    </source>
</reference>
<sequence>MSLEVGFLLAERNEVQRILDGISWNDIIGKMTFTSRLMKVESQLRDLGVSF</sequence>
<accession>A0AA42FGW6</accession>
<organism evidence="1 2">
    <name type="scientific">Providencia huashanensis</name>
    <dbReference type="NCBI Taxonomy" id="3037798"/>
    <lineage>
        <taxon>Bacteria</taxon>
        <taxon>Pseudomonadati</taxon>
        <taxon>Pseudomonadota</taxon>
        <taxon>Gammaproteobacteria</taxon>
        <taxon>Enterobacterales</taxon>
        <taxon>Morganellaceae</taxon>
        <taxon>Providencia</taxon>
    </lineage>
</organism>
<name>A0AA42FGW6_9GAMM</name>
<gene>
    <name evidence="1" type="ORF">P7V44_09115</name>
</gene>
<evidence type="ECO:0000313" key="2">
    <source>
        <dbReference type="Proteomes" id="UP001156701"/>
    </source>
</evidence>
<dbReference type="RefSeq" id="WP_278030728.1">
    <property type="nucleotide sequence ID" value="NZ_JARRYG010000008.1"/>
</dbReference>
<comment type="caution">
    <text evidence="1">The sequence shown here is derived from an EMBL/GenBank/DDBJ whole genome shotgun (WGS) entry which is preliminary data.</text>
</comment>
<dbReference type="AlphaFoldDB" id="A0AA42FGW6"/>
<dbReference type="Proteomes" id="UP001156701">
    <property type="component" value="Unassembled WGS sequence"/>
</dbReference>
<dbReference type="EMBL" id="JARRYG010000008">
    <property type="protein sequence ID" value="MDG4696399.1"/>
    <property type="molecule type" value="Genomic_DNA"/>
</dbReference>
<protein>
    <submittedName>
        <fullName evidence="1">Uncharacterized protein</fullName>
    </submittedName>
</protein>
<proteinExistence type="predicted"/>
<evidence type="ECO:0000313" key="1">
    <source>
        <dbReference type="EMBL" id="MDG4696399.1"/>
    </source>
</evidence>